<comment type="catalytic activity">
    <reaction evidence="12">
        <text>a (3S)-3-hydroxyacyl-CoA + NAD(+) = a 3-oxoacyl-CoA + NADH + H(+)</text>
        <dbReference type="Rhea" id="RHEA:22432"/>
        <dbReference type="ChEBI" id="CHEBI:15378"/>
        <dbReference type="ChEBI" id="CHEBI:57318"/>
        <dbReference type="ChEBI" id="CHEBI:57540"/>
        <dbReference type="ChEBI" id="CHEBI:57945"/>
        <dbReference type="ChEBI" id="CHEBI:90726"/>
        <dbReference type="EC" id="1.1.1.35"/>
    </reaction>
</comment>
<dbReference type="InterPro" id="IPR006108">
    <property type="entry name" value="3HC_DH_C"/>
</dbReference>
<dbReference type="InterPro" id="IPR050136">
    <property type="entry name" value="FA_oxidation_alpha_subunit"/>
</dbReference>
<dbReference type="CDD" id="cd06558">
    <property type="entry name" value="crotonase-like"/>
    <property type="match status" value="1"/>
</dbReference>
<keyword evidence="16" id="KW-1185">Reference proteome</keyword>
<evidence type="ECO:0000256" key="10">
    <source>
        <dbReference type="ARBA" id="ARBA00023239"/>
    </source>
</evidence>
<dbReference type="FunFam" id="3.40.50.720:FF:000009">
    <property type="entry name" value="Fatty oxidation complex, alpha subunit"/>
    <property type="match status" value="1"/>
</dbReference>
<evidence type="ECO:0000256" key="12">
    <source>
        <dbReference type="ARBA" id="ARBA00049556"/>
    </source>
</evidence>
<accession>A0A542YJP3</accession>
<dbReference type="GO" id="GO:0004300">
    <property type="term" value="F:enoyl-CoA hydratase activity"/>
    <property type="evidence" value="ECO:0007669"/>
    <property type="project" value="TreeGrafter"/>
</dbReference>
<dbReference type="Pfam" id="PF00725">
    <property type="entry name" value="3HCDH"/>
    <property type="match status" value="1"/>
</dbReference>
<keyword evidence="6" id="KW-0442">Lipid degradation</keyword>
<dbReference type="Pfam" id="PF00378">
    <property type="entry name" value="ECH_1"/>
    <property type="match status" value="1"/>
</dbReference>
<comment type="pathway">
    <text evidence="1">Lipid metabolism; fatty acid beta-oxidation.</text>
</comment>
<dbReference type="InterPro" id="IPR006176">
    <property type="entry name" value="3-OHacyl-CoA_DH_NAD-bd"/>
</dbReference>
<organism evidence="15 16">
    <name type="scientific">Homoserinimonas aerilata</name>
    <dbReference type="NCBI Taxonomy" id="1162970"/>
    <lineage>
        <taxon>Bacteria</taxon>
        <taxon>Bacillati</taxon>
        <taxon>Actinomycetota</taxon>
        <taxon>Actinomycetes</taxon>
        <taxon>Micrococcales</taxon>
        <taxon>Microbacteriaceae</taxon>
        <taxon>Homoserinimonas</taxon>
    </lineage>
</organism>
<evidence type="ECO:0000256" key="4">
    <source>
        <dbReference type="ARBA" id="ARBA00009463"/>
    </source>
</evidence>
<dbReference type="UniPathway" id="UPA00659"/>
<dbReference type="PANTHER" id="PTHR43612">
    <property type="entry name" value="TRIFUNCTIONAL ENZYME SUBUNIT ALPHA"/>
    <property type="match status" value="1"/>
</dbReference>
<evidence type="ECO:0000313" key="16">
    <source>
        <dbReference type="Proteomes" id="UP000317998"/>
    </source>
</evidence>
<dbReference type="InterPro" id="IPR008927">
    <property type="entry name" value="6-PGluconate_DH-like_C_sf"/>
</dbReference>
<feature type="domain" description="3-hydroxyacyl-CoA dehydrogenase C-terminal" evidence="13">
    <location>
        <begin position="496"/>
        <end position="584"/>
    </location>
</feature>
<dbReference type="GO" id="GO:0016509">
    <property type="term" value="F:long-chain (3S)-3-hydroxyacyl-CoA dehydrogenase (NAD+) activity"/>
    <property type="evidence" value="ECO:0007669"/>
    <property type="project" value="TreeGrafter"/>
</dbReference>
<comment type="similarity">
    <text evidence="3">In the central section; belongs to the 3-hydroxyacyl-CoA dehydrogenase family.</text>
</comment>
<evidence type="ECO:0000259" key="13">
    <source>
        <dbReference type="Pfam" id="PF00725"/>
    </source>
</evidence>
<dbReference type="SUPFAM" id="SSF48179">
    <property type="entry name" value="6-phosphogluconate dehydrogenase C-terminal domain-like"/>
    <property type="match status" value="2"/>
</dbReference>
<evidence type="ECO:0000256" key="9">
    <source>
        <dbReference type="ARBA" id="ARBA00023098"/>
    </source>
</evidence>
<evidence type="ECO:0000256" key="11">
    <source>
        <dbReference type="ARBA" id="ARBA00023268"/>
    </source>
</evidence>
<dbReference type="EMBL" id="VFOM01000001">
    <property type="protein sequence ID" value="TQL48307.1"/>
    <property type="molecule type" value="Genomic_DNA"/>
</dbReference>
<comment type="pathway">
    <text evidence="2">Lipid metabolism; butanoate metabolism.</text>
</comment>
<dbReference type="SUPFAM" id="SSF52096">
    <property type="entry name" value="ClpP/crotonase"/>
    <property type="match status" value="1"/>
</dbReference>
<dbReference type="OrthoDB" id="3229174at2"/>
<dbReference type="PANTHER" id="PTHR43612:SF3">
    <property type="entry name" value="TRIFUNCTIONAL ENZYME SUBUNIT ALPHA, MITOCHONDRIAL"/>
    <property type="match status" value="1"/>
</dbReference>
<sequence>MIRWEQHDDGVVILTMDDPNASINTINETYISSMGHTLDRLEAERDSIAGVVLLSAKKTFSAGADLQMLRDAGPHDAERIHDFISRVKAQFRRLETLGRPVVAAMSGTALGGGLELALATHRRIAVDAPRSRFGLPEVTLGLFPGAGGITRLVRMLGVQRALTDIVLPGTRFGARDALAAGLIDELVADAEALVPAAKQWIASNPSPVKPWDEKGFRLPGGEPASMGATLTAMPAMLRRQLKGAPMPAPRAALAAAVEGSFVDVDTALLVETRYFVSLVIGPVAKNMTGAFFFDMQQIMAGASRPAQVPKWSTSRVGVLGAGMMGAGIAYAAAKAGADVVLRDVTLEAAEHGRAHAAALEQRAIERGRTSPERSAQLMDRIRPTASVDDLADVDIVVEAVFEGVDVKQQVFREVEPVVGPDALLGSNTSTLPITQLAEAVSRPADFIGIHFFSPVHRMPLVEIVRGEQTSDVTLARAFDFVLQLGKTPIVVNDSRGFFTSRVIMRYLTEAVAAVGEGVAPSSVEQAALQAGYPSGPLQLVDELTLTLARTINDRPEHASAVVLDRMIDEFDRRGRSSGAGFYDYVEGRRVGLWPGLRQAFGAVEPPARGRAEAVPVDATAFRDLQHRMLFAEAIESVRCLDEGVLSSVADANVGSLLGIGFPLWTGGVLQFIDQFEGGLPGFVARARELEALFGEQFTPPASLLRRAEAGESFR</sequence>
<keyword evidence="9" id="KW-0443">Lipid metabolism</keyword>
<keyword evidence="5" id="KW-0276">Fatty acid metabolism</keyword>
<dbReference type="GO" id="GO:0070403">
    <property type="term" value="F:NAD+ binding"/>
    <property type="evidence" value="ECO:0007669"/>
    <property type="project" value="InterPro"/>
</dbReference>
<evidence type="ECO:0000256" key="7">
    <source>
        <dbReference type="ARBA" id="ARBA00023002"/>
    </source>
</evidence>
<dbReference type="InterPro" id="IPR036291">
    <property type="entry name" value="NAD(P)-bd_dom_sf"/>
</dbReference>
<keyword evidence="7" id="KW-0560">Oxidoreductase</keyword>
<evidence type="ECO:0000256" key="2">
    <source>
        <dbReference type="ARBA" id="ARBA00005086"/>
    </source>
</evidence>
<dbReference type="Gene3D" id="1.10.1040.50">
    <property type="match status" value="1"/>
</dbReference>
<dbReference type="SUPFAM" id="SSF51735">
    <property type="entry name" value="NAD(P)-binding Rossmann-fold domains"/>
    <property type="match status" value="1"/>
</dbReference>
<keyword evidence="10" id="KW-0456">Lyase</keyword>
<dbReference type="GO" id="GO:0006635">
    <property type="term" value="P:fatty acid beta-oxidation"/>
    <property type="evidence" value="ECO:0007669"/>
    <property type="project" value="UniProtKB-UniPathway"/>
</dbReference>
<proteinExistence type="inferred from homology"/>
<gene>
    <name evidence="15" type="ORF">FB562_1398</name>
</gene>
<dbReference type="Gene3D" id="3.40.50.720">
    <property type="entry name" value="NAD(P)-binding Rossmann-like Domain"/>
    <property type="match status" value="1"/>
</dbReference>
<dbReference type="Proteomes" id="UP000317998">
    <property type="component" value="Unassembled WGS sequence"/>
</dbReference>
<evidence type="ECO:0000256" key="5">
    <source>
        <dbReference type="ARBA" id="ARBA00022832"/>
    </source>
</evidence>
<dbReference type="Gene3D" id="3.90.226.10">
    <property type="entry name" value="2-enoyl-CoA Hydratase, Chain A, domain 1"/>
    <property type="match status" value="1"/>
</dbReference>
<keyword evidence="8" id="KW-0520">NAD</keyword>
<comment type="similarity">
    <text evidence="4">Belongs to the 3-hydroxyacyl-CoA dehydrogenase family.</text>
</comment>
<dbReference type="InterPro" id="IPR029045">
    <property type="entry name" value="ClpP/crotonase-like_dom_sf"/>
</dbReference>
<evidence type="ECO:0000256" key="6">
    <source>
        <dbReference type="ARBA" id="ARBA00022963"/>
    </source>
</evidence>
<evidence type="ECO:0000256" key="3">
    <source>
        <dbReference type="ARBA" id="ARBA00007005"/>
    </source>
</evidence>
<dbReference type="RefSeq" id="WP_141880430.1">
    <property type="nucleotide sequence ID" value="NZ_VFOM01000001.1"/>
</dbReference>
<dbReference type="AlphaFoldDB" id="A0A542YJP3"/>
<protein>
    <submittedName>
        <fullName evidence="15">3-hydroxyacyl-CoA dehydrogenase/enoyl-CoA hydratase/3-hydroxybutyryl-CoA epimerase</fullName>
    </submittedName>
</protein>
<feature type="domain" description="3-hydroxyacyl-CoA dehydrogenase NAD binding" evidence="14">
    <location>
        <begin position="316"/>
        <end position="493"/>
    </location>
</feature>
<comment type="caution">
    <text evidence="15">The sequence shown here is derived from an EMBL/GenBank/DDBJ whole genome shotgun (WGS) entry which is preliminary data.</text>
</comment>
<reference evidence="15 16" key="1">
    <citation type="submission" date="2019-06" db="EMBL/GenBank/DDBJ databases">
        <title>Sequencing the genomes of 1000 actinobacteria strains.</title>
        <authorList>
            <person name="Klenk H.-P."/>
        </authorList>
    </citation>
    <scope>NUCLEOTIDE SEQUENCE [LARGE SCALE GENOMIC DNA]</scope>
    <source>
        <strain evidence="15 16">DSM 26477</strain>
    </source>
</reference>
<dbReference type="Pfam" id="PF02737">
    <property type="entry name" value="3HCDH_N"/>
    <property type="match status" value="1"/>
</dbReference>
<dbReference type="InterPro" id="IPR001753">
    <property type="entry name" value="Enoyl-CoA_hydra/iso"/>
</dbReference>
<evidence type="ECO:0000313" key="15">
    <source>
        <dbReference type="EMBL" id="TQL48307.1"/>
    </source>
</evidence>
<evidence type="ECO:0000256" key="1">
    <source>
        <dbReference type="ARBA" id="ARBA00005005"/>
    </source>
</evidence>
<evidence type="ECO:0000256" key="8">
    <source>
        <dbReference type="ARBA" id="ARBA00023027"/>
    </source>
</evidence>
<name>A0A542YJP3_9MICO</name>
<keyword evidence="11" id="KW-0511">Multifunctional enzyme</keyword>
<evidence type="ECO:0000259" key="14">
    <source>
        <dbReference type="Pfam" id="PF02737"/>
    </source>
</evidence>